<accession>A0ACB6Z1J5</accession>
<sequence length="115" mass="12690">MTVSDFCLVFPWYENGNTMDYVKKPTVNRPDLLLGSVNGLRFPHEKRLVHSSLRPGHILIGDNGTARLATPGCSPIAAVPGTLAECLVQLPVDGDEDFNYRIFCGLKTTARIKFL</sequence>
<proteinExistence type="predicted"/>
<keyword evidence="2" id="KW-1185">Reference proteome</keyword>
<reference evidence="1" key="2">
    <citation type="journal article" date="2020" name="Nat. Commun.">
        <title>Large-scale genome sequencing of mycorrhizal fungi provides insights into the early evolution of symbiotic traits.</title>
        <authorList>
            <person name="Miyauchi S."/>
            <person name="Kiss E."/>
            <person name="Kuo A."/>
            <person name="Drula E."/>
            <person name="Kohler A."/>
            <person name="Sanchez-Garcia M."/>
            <person name="Morin E."/>
            <person name="Andreopoulos B."/>
            <person name="Barry K.W."/>
            <person name="Bonito G."/>
            <person name="Buee M."/>
            <person name="Carver A."/>
            <person name="Chen C."/>
            <person name="Cichocki N."/>
            <person name="Clum A."/>
            <person name="Culley D."/>
            <person name="Crous P.W."/>
            <person name="Fauchery L."/>
            <person name="Girlanda M."/>
            <person name="Hayes R.D."/>
            <person name="Keri Z."/>
            <person name="LaButti K."/>
            <person name="Lipzen A."/>
            <person name="Lombard V."/>
            <person name="Magnuson J."/>
            <person name="Maillard F."/>
            <person name="Murat C."/>
            <person name="Nolan M."/>
            <person name="Ohm R.A."/>
            <person name="Pangilinan J."/>
            <person name="Pereira M.F."/>
            <person name="Perotto S."/>
            <person name="Peter M."/>
            <person name="Pfister S."/>
            <person name="Riley R."/>
            <person name="Sitrit Y."/>
            <person name="Stielow J.B."/>
            <person name="Szollosi G."/>
            <person name="Zifcakova L."/>
            <person name="Stursova M."/>
            <person name="Spatafora J.W."/>
            <person name="Tedersoo L."/>
            <person name="Vaario L.M."/>
            <person name="Yamada A."/>
            <person name="Yan M."/>
            <person name="Wang P."/>
            <person name="Xu J."/>
            <person name="Bruns T."/>
            <person name="Baldrian P."/>
            <person name="Vilgalys R."/>
            <person name="Dunand C."/>
            <person name="Henrissat B."/>
            <person name="Grigoriev I.V."/>
            <person name="Hibbett D."/>
            <person name="Nagy L.G."/>
            <person name="Martin F.M."/>
        </authorList>
    </citation>
    <scope>NUCLEOTIDE SEQUENCE</scope>
    <source>
        <strain evidence="1">P2</strain>
    </source>
</reference>
<protein>
    <submittedName>
        <fullName evidence="1">Uncharacterized protein</fullName>
    </submittedName>
</protein>
<dbReference type="EMBL" id="MU118225">
    <property type="protein sequence ID" value="KAF9643437.1"/>
    <property type="molecule type" value="Genomic_DNA"/>
</dbReference>
<name>A0ACB6Z1J5_THEGA</name>
<evidence type="ECO:0000313" key="2">
    <source>
        <dbReference type="Proteomes" id="UP000886501"/>
    </source>
</evidence>
<organism evidence="1 2">
    <name type="scientific">Thelephora ganbajun</name>
    <name type="common">Ganba fungus</name>
    <dbReference type="NCBI Taxonomy" id="370292"/>
    <lineage>
        <taxon>Eukaryota</taxon>
        <taxon>Fungi</taxon>
        <taxon>Dikarya</taxon>
        <taxon>Basidiomycota</taxon>
        <taxon>Agaricomycotina</taxon>
        <taxon>Agaricomycetes</taxon>
        <taxon>Thelephorales</taxon>
        <taxon>Thelephoraceae</taxon>
        <taxon>Thelephora</taxon>
    </lineage>
</organism>
<evidence type="ECO:0000313" key="1">
    <source>
        <dbReference type="EMBL" id="KAF9643437.1"/>
    </source>
</evidence>
<reference evidence="1" key="1">
    <citation type="submission" date="2019-10" db="EMBL/GenBank/DDBJ databases">
        <authorList>
            <consortium name="DOE Joint Genome Institute"/>
            <person name="Kuo A."/>
            <person name="Miyauchi S."/>
            <person name="Kiss E."/>
            <person name="Drula E."/>
            <person name="Kohler A."/>
            <person name="Sanchez-Garcia M."/>
            <person name="Andreopoulos B."/>
            <person name="Barry K.W."/>
            <person name="Bonito G."/>
            <person name="Buee M."/>
            <person name="Carver A."/>
            <person name="Chen C."/>
            <person name="Cichocki N."/>
            <person name="Clum A."/>
            <person name="Culley D."/>
            <person name="Crous P.W."/>
            <person name="Fauchery L."/>
            <person name="Girlanda M."/>
            <person name="Hayes R."/>
            <person name="Keri Z."/>
            <person name="Labutti K."/>
            <person name="Lipzen A."/>
            <person name="Lombard V."/>
            <person name="Magnuson J."/>
            <person name="Maillard F."/>
            <person name="Morin E."/>
            <person name="Murat C."/>
            <person name="Nolan M."/>
            <person name="Ohm R."/>
            <person name="Pangilinan J."/>
            <person name="Pereira M."/>
            <person name="Perotto S."/>
            <person name="Peter M."/>
            <person name="Riley R."/>
            <person name="Sitrit Y."/>
            <person name="Stielow B."/>
            <person name="Szollosi G."/>
            <person name="Zifcakova L."/>
            <person name="Stursova M."/>
            <person name="Spatafora J.W."/>
            <person name="Tedersoo L."/>
            <person name="Vaario L.-M."/>
            <person name="Yamada A."/>
            <person name="Yan M."/>
            <person name="Wang P."/>
            <person name="Xu J."/>
            <person name="Bruns T."/>
            <person name="Baldrian P."/>
            <person name="Vilgalys R."/>
            <person name="Henrissat B."/>
            <person name="Grigoriev I.V."/>
            <person name="Hibbett D."/>
            <person name="Nagy L.G."/>
            <person name="Martin F.M."/>
        </authorList>
    </citation>
    <scope>NUCLEOTIDE SEQUENCE</scope>
    <source>
        <strain evidence="1">P2</strain>
    </source>
</reference>
<gene>
    <name evidence="1" type="ORF">BDM02DRAFT_3123470</name>
</gene>
<dbReference type="Proteomes" id="UP000886501">
    <property type="component" value="Unassembled WGS sequence"/>
</dbReference>
<comment type="caution">
    <text evidence="1">The sequence shown here is derived from an EMBL/GenBank/DDBJ whole genome shotgun (WGS) entry which is preliminary data.</text>
</comment>